<gene>
    <name evidence="1" type="ORF">DHETER_LOCUS15443</name>
</gene>
<keyword evidence="2" id="KW-1185">Reference proteome</keyword>
<accession>A0ACA9QUI9</accession>
<reference evidence="1" key="1">
    <citation type="submission" date="2021-06" db="EMBL/GenBank/DDBJ databases">
        <authorList>
            <person name="Kallberg Y."/>
            <person name="Tangrot J."/>
            <person name="Rosling A."/>
        </authorList>
    </citation>
    <scope>NUCLEOTIDE SEQUENCE</scope>
    <source>
        <strain evidence="1">IL203A</strain>
    </source>
</reference>
<evidence type="ECO:0000313" key="1">
    <source>
        <dbReference type="EMBL" id="CAG8763896.1"/>
    </source>
</evidence>
<evidence type="ECO:0000313" key="2">
    <source>
        <dbReference type="Proteomes" id="UP000789702"/>
    </source>
</evidence>
<feature type="non-terminal residue" evidence="1">
    <location>
        <position position="62"/>
    </location>
</feature>
<feature type="non-terminal residue" evidence="1">
    <location>
        <position position="1"/>
    </location>
</feature>
<dbReference type="Proteomes" id="UP000789702">
    <property type="component" value="Unassembled WGS sequence"/>
</dbReference>
<sequence length="62" mass="6659">VTRRCSRKYGGVVFGIIVAPSMDAFSPDAKEAAATAENVIFLSTINQLPRYILSSVVNSRIG</sequence>
<organism evidence="1 2">
    <name type="scientific">Dentiscutata heterogama</name>
    <dbReference type="NCBI Taxonomy" id="1316150"/>
    <lineage>
        <taxon>Eukaryota</taxon>
        <taxon>Fungi</taxon>
        <taxon>Fungi incertae sedis</taxon>
        <taxon>Mucoromycota</taxon>
        <taxon>Glomeromycotina</taxon>
        <taxon>Glomeromycetes</taxon>
        <taxon>Diversisporales</taxon>
        <taxon>Gigasporaceae</taxon>
        <taxon>Dentiscutata</taxon>
    </lineage>
</organism>
<dbReference type="EMBL" id="CAJVPU010052769">
    <property type="protein sequence ID" value="CAG8763896.1"/>
    <property type="molecule type" value="Genomic_DNA"/>
</dbReference>
<name>A0ACA9QUI9_9GLOM</name>
<proteinExistence type="predicted"/>
<protein>
    <submittedName>
        <fullName evidence="1">13487_t:CDS:1</fullName>
    </submittedName>
</protein>
<comment type="caution">
    <text evidence="1">The sequence shown here is derived from an EMBL/GenBank/DDBJ whole genome shotgun (WGS) entry which is preliminary data.</text>
</comment>